<dbReference type="Proteomes" id="UP001595955">
    <property type="component" value="Unassembled WGS sequence"/>
</dbReference>
<evidence type="ECO:0000256" key="10">
    <source>
        <dbReference type="ARBA" id="ARBA00023136"/>
    </source>
</evidence>
<evidence type="ECO:0000256" key="9">
    <source>
        <dbReference type="ARBA" id="ARBA00023027"/>
    </source>
</evidence>
<dbReference type="PANTHER" id="PTHR11058">
    <property type="entry name" value="NADH-UBIQUINONE OXIDOREDUCTASE CHAIN 3"/>
    <property type="match status" value="1"/>
</dbReference>
<evidence type="ECO:0000256" key="4">
    <source>
        <dbReference type="ARBA" id="ARBA00022475"/>
    </source>
</evidence>
<dbReference type="PANTHER" id="PTHR11058:SF22">
    <property type="entry name" value="NADH-QUINONE OXIDOREDUCTASE SUBUNIT A"/>
    <property type="match status" value="1"/>
</dbReference>
<evidence type="ECO:0000256" key="1">
    <source>
        <dbReference type="ARBA" id="ARBA00004141"/>
    </source>
</evidence>
<accession>A0ABV9D745</accession>
<evidence type="ECO:0000313" key="14">
    <source>
        <dbReference type="Proteomes" id="UP001595955"/>
    </source>
</evidence>
<proteinExistence type="inferred from homology"/>
<keyword evidence="13" id="KW-0560">Oxidoreductase</keyword>
<dbReference type="GO" id="GO:0050136">
    <property type="term" value="F:NADH dehydrogenase (quinone) (non-electrogenic) activity"/>
    <property type="evidence" value="ECO:0007669"/>
    <property type="project" value="UniProtKB-EC"/>
</dbReference>
<protein>
    <recommendedName>
        <fullName evidence="11">NADH-quinone oxidoreductase subunit A</fullName>
        <ecNumber evidence="11">7.1.1.-</ecNumber>
    </recommendedName>
    <alternativeName>
        <fullName evidence="11">NADH dehydrogenase I subunit A</fullName>
    </alternativeName>
    <alternativeName>
        <fullName evidence="11">NDH-1 subunit A</fullName>
    </alternativeName>
    <alternativeName>
        <fullName evidence="11">NUO1</fullName>
    </alternativeName>
</protein>
<keyword evidence="4 11" id="KW-1003">Cell membrane</keyword>
<keyword evidence="6 11" id="KW-0874">Quinone</keyword>
<organism evidence="13 14">
    <name type="scientific">Georgenia faecalis</name>
    <dbReference type="NCBI Taxonomy" id="2483799"/>
    <lineage>
        <taxon>Bacteria</taxon>
        <taxon>Bacillati</taxon>
        <taxon>Actinomycetota</taxon>
        <taxon>Actinomycetes</taxon>
        <taxon>Micrococcales</taxon>
        <taxon>Bogoriellaceae</taxon>
        <taxon>Georgenia</taxon>
    </lineage>
</organism>
<keyword evidence="9 11" id="KW-0520">NAD</keyword>
<dbReference type="InterPro" id="IPR023043">
    <property type="entry name" value="NAD(P)H_OxRDtase_bac/plastid"/>
</dbReference>
<evidence type="ECO:0000256" key="6">
    <source>
        <dbReference type="ARBA" id="ARBA00022719"/>
    </source>
</evidence>
<keyword evidence="5 11" id="KW-0812">Transmembrane</keyword>
<reference evidence="14" key="1">
    <citation type="journal article" date="2019" name="Int. J. Syst. Evol. Microbiol.">
        <title>The Global Catalogue of Microorganisms (GCM) 10K type strain sequencing project: providing services to taxonomists for standard genome sequencing and annotation.</title>
        <authorList>
            <consortium name="The Broad Institute Genomics Platform"/>
            <consortium name="The Broad Institute Genome Sequencing Center for Infectious Disease"/>
            <person name="Wu L."/>
            <person name="Ma J."/>
        </authorList>
    </citation>
    <scope>NUCLEOTIDE SEQUENCE [LARGE SCALE GENOMIC DNA]</scope>
    <source>
        <strain evidence="14">JCM 3369</strain>
    </source>
</reference>
<feature type="transmembrane region" description="Helical" evidence="11">
    <location>
        <begin position="90"/>
        <end position="110"/>
    </location>
</feature>
<dbReference type="InterPro" id="IPR038430">
    <property type="entry name" value="NDAH_ubi_oxred_su3_sf"/>
</dbReference>
<evidence type="ECO:0000256" key="12">
    <source>
        <dbReference type="RuleBase" id="RU003639"/>
    </source>
</evidence>
<dbReference type="InterPro" id="IPR000440">
    <property type="entry name" value="NADH_UbQ/plastoQ_OxRdtase_su3"/>
</dbReference>
<evidence type="ECO:0000256" key="11">
    <source>
        <dbReference type="HAMAP-Rule" id="MF_01394"/>
    </source>
</evidence>
<dbReference type="EC" id="7.1.1.-" evidence="11"/>
<name>A0ABV9D745_9MICO</name>
<comment type="subunit">
    <text evidence="11">NDH-1 is composed of 14 different subunits. Subunits NuoA, H, J, K, L, M, N constitute the membrane sector of the complex.</text>
</comment>
<dbReference type="Gene3D" id="1.20.58.1610">
    <property type="entry name" value="NADH:ubiquinone/plastoquinone oxidoreductase, chain 3"/>
    <property type="match status" value="1"/>
</dbReference>
<evidence type="ECO:0000256" key="8">
    <source>
        <dbReference type="ARBA" id="ARBA00022989"/>
    </source>
</evidence>
<keyword evidence="14" id="KW-1185">Reference proteome</keyword>
<dbReference type="HAMAP" id="MF_01394">
    <property type="entry name" value="NDH1_NuoA"/>
    <property type="match status" value="1"/>
</dbReference>
<comment type="caution">
    <text evidence="13">The sequence shown here is derived from an EMBL/GenBank/DDBJ whole genome shotgun (WGS) entry which is preliminary data.</text>
</comment>
<keyword evidence="3 11" id="KW-0813">Transport</keyword>
<dbReference type="RefSeq" id="WP_122824974.1">
    <property type="nucleotide sequence ID" value="NZ_CP033325.1"/>
</dbReference>
<evidence type="ECO:0000256" key="2">
    <source>
        <dbReference type="ARBA" id="ARBA00008472"/>
    </source>
</evidence>
<feature type="transmembrane region" description="Helical" evidence="11">
    <location>
        <begin position="62"/>
        <end position="84"/>
    </location>
</feature>
<sequence>MTNPFVPILVMMAVAALLAIGGIAASAVIGPKRYNRIKVSNYECGVEATPRAASAGRFPVKYYLVAMTFIIFDIEVIFLVPWAVAFSELATFGLVAMLGFIFLITVPFIYEWRRGGLDWD</sequence>
<dbReference type="Pfam" id="PF00507">
    <property type="entry name" value="Oxidored_q4"/>
    <property type="match status" value="1"/>
</dbReference>
<keyword evidence="8 11" id="KW-1133">Transmembrane helix</keyword>
<gene>
    <name evidence="11" type="primary">nuoA</name>
    <name evidence="13" type="ORF">ACFO3F_04325</name>
</gene>
<dbReference type="NCBIfam" id="NF005922">
    <property type="entry name" value="PRK07928.1"/>
    <property type="match status" value="1"/>
</dbReference>
<evidence type="ECO:0000313" key="13">
    <source>
        <dbReference type="EMBL" id="MFC4554465.1"/>
    </source>
</evidence>
<keyword evidence="10 11" id="KW-0472">Membrane</keyword>
<evidence type="ECO:0000256" key="5">
    <source>
        <dbReference type="ARBA" id="ARBA00022692"/>
    </source>
</evidence>
<evidence type="ECO:0000256" key="3">
    <source>
        <dbReference type="ARBA" id="ARBA00022448"/>
    </source>
</evidence>
<keyword evidence="7 11" id="KW-1278">Translocase</keyword>
<dbReference type="EMBL" id="JBHSGF010000002">
    <property type="protein sequence ID" value="MFC4554465.1"/>
    <property type="molecule type" value="Genomic_DNA"/>
</dbReference>
<evidence type="ECO:0000256" key="7">
    <source>
        <dbReference type="ARBA" id="ARBA00022967"/>
    </source>
</evidence>
<feature type="transmembrane region" description="Helical" evidence="11">
    <location>
        <begin position="6"/>
        <end position="29"/>
    </location>
</feature>
<comment type="subcellular location">
    <subcellularLocation>
        <location evidence="11 12">Cell membrane</location>
        <topology evidence="11 12">Multi-pass membrane protein</topology>
    </subcellularLocation>
    <subcellularLocation>
        <location evidence="1">Membrane</location>
        <topology evidence="1">Multi-pass membrane protein</topology>
    </subcellularLocation>
</comment>
<comment type="function">
    <text evidence="11">NDH-1 shuttles electrons from NADH, via FMN and iron-sulfur (Fe-S) centers, to quinones in the respiratory chain. The immediate electron acceptor for the enzyme in this species is believed to be a menaquinone. Couples the redox reaction to proton translocation (for every two electrons transferred, four hydrogen ions are translocated across the cytoplasmic membrane), and thus conserves the redox energy in a proton gradient.</text>
</comment>
<comment type="catalytic activity">
    <reaction evidence="11 12">
        <text>a quinone + NADH + 5 H(+)(in) = a quinol + NAD(+) + 4 H(+)(out)</text>
        <dbReference type="Rhea" id="RHEA:57888"/>
        <dbReference type="ChEBI" id="CHEBI:15378"/>
        <dbReference type="ChEBI" id="CHEBI:24646"/>
        <dbReference type="ChEBI" id="CHEBI:57540"/>
        <dbReference type="ChEBI" id="CHEBI:57945"/>
        <dbReference type="ChEBI" id="CHEBI:132124"/>
    </reaction>
</comment>
<comment type="similarity">
    <text evidence="2 11 12">Belongs to the complex I subunit 3 family.</text>
</comment>